<dbReference type="EMBL" id="PGGM01000012">
    <property type="protein sequence ID" value="PSH61578.1"/>
    <property type="molecule type" value="Genomic_DNA"/>
</dbReference>
<gene>
    <name evidence="2" type="ORF">CU103_22475</name>
</gene>
<keyword evidence="1" id="KW-0732">Signal</keyword>
<keyword evidence="3" id="KW-1185">Reference proteome</keyword>
<dbReference type="Proteomes" id="UP000241764">
    <property type="component" value="Unassembled WGS sequence"/>
</dbReference>
<sequence length="109" mass="11959">MKLRLLLFFLLLSSPAGAMTAAELLDAEKRFATGYIFGAVEYQTGVAFNDDFAARRQEIRQCLLSGQFTSDALYVTVTAFIRNHPGTRQNSAVRAIVQAVNEICPQGGK</sequence>
<dbReference type="RefSeq" id="WP_106666254.1">
    <property type="nucleotide sequence ID" value="NZ_PGGM01000012.1"/>
</dbReference>
<evidence type="ECO:0000313" key="3">
    <source>
        <dbReference type="Proteomes" id="UP000241764"/>
    </source>
</evidence>
<dbReference type="AlphaFoldDB" id="A0A2P7B532"/>
<feature type="signal peptide" evidence="1">
    <location>
        <begin position="1"/>
        <end position="18"/>
    </location>
</feature>
<evidence type="ECO:0008006" key="4">
    <source>
        <dbReference type="Google" id="ProtNLM"/>
    </source>
</evidence>
<organism evidence="2 3">
    <name type="scientific">Phyllobacterium sophorae</name>
    <dbReference type="NCBI Taxonomy" id="1520277"/>
    <lineage>
        <taxon>Bacteria</taxon>
        <taxon>Pseudomonadati</taxon>
        <taxon>Pseudomonadota</taxon>
        <taxon>Alphaproteobacteria</taxon>
        <taxon>Hyphomicrobiales</taxon>
        <taxon>Phyllobacteriaceae</taxon>
        <taxon>Phyllobacterium</taxon>
    </lineage>
</organism>
<name>A0A2P7B532_9HYPH</name>
<evidence type="ECO:0000256" key="1">
    <source>
        <dbReference type="SAM" id="SignalP"/>
    </source>
</evidence>
<comment type="caution">
    <text evidence="2">The sequence shown here is derived from an EMBL/GenBank/DDBJ whole genome shotgun (WGS) entry which is preliminary data.</text>
</comment>
<protein>
    <recommendedName>
        <fullName evidence="4">Rap1a immunity protein domain-containing protein</fullName>
    </recommendedName>
</protein>
<feature type="chain" id="PRO_5015113483" description="Rap1a immunity protein domain-containing protein" evidence="1">
    <location>
        <begin position="19"/>
        <end position="109"/>
    </location>
</feature>
<evidence type="ECO:0000313" key="2">
    <source>
        <dbReference type="EMBL" id="PSH61578.1"/>
    </source>
</evidence>
<dbReference type="OrthoDB" id="8116994at2"/>
<proteinExistence type="predicted"/>
<reference evidence="3" key="1">
    <citation type="submission" date="2017-11" db="EMBL/GenBank/DDBJ databases">
        <authorList>
            <person name="Kuznetsova I."/>
            <person name="Sazanova A."/>
            <person name="Chirak E."/>
            <person name="Safronova V."/>
            <person name="Willems A."/>
        </authorList>
    </citation>
    <scope>NUCLEOTIDE SEQUENCE [LARGE SCALE GENOMIC DNA]</scope>
    <source>
        <strain evidence="3">CCBAU 03422</strain>
    </source>
</reference>
<accession>A0A2P7B532</accession>